<dbReference type="AlphaFoldDB" id="R8QK36"/>
<feature type="non-terminal residue" evidence="2">
    <location>
        <position position="92"/>
    </location>
</feature>
<comment type="caution">
    <text evidence="2">The sequence shown here is derived from an EMBL/GenBank/DDBJ whole genome shotgun (WGS) entry which is preliminary data.</text>
</comment>
<name>R8QK36_BACCE</name>
<dbReference type="EMBL" id="AHEZ01000041">
    <property type="protein sequence ID" value="EOP71425.1"/>
    <property type="molecule type" value="Genomic_DNA"/>
</dbReference>
<evidence type="ECO:0000313" key="3">
    <source>
        <dbReference type="Proteomes" id="UP000014019"/>
    </source>
</evidence>
<evidence type="ECO:0000313" key="2">
    <source>
        <dbReference type="EMBL" id="EOP71425.1"/>
    </source>
</evidence>
<reference evidence="2 3" key="1">
    <citation type="submission" date="2012-12" db="EMBL/GenBank/DDBJ databases">
        <title>The Genome Sequence of Bacillus cereus VD118.</title>
        <authorList>
            <consortium name="The Broad Institute Genome Sequencing Platform"/>
            <consortium name="The Broad Institute Genome Sequencing Center for Infectious Disease"/>
            <person name="Feldgarden M."/>
            <person name="Van der Auwera G.A."/>
            <person name="Mahillon J."/>
            <person name="Duprez V."/>
            <person name="Timmery S."/>
            <person name="Mattelet C."/>
            <person name="Dierick K."/>
            <person name="Sun M."/>
            <person name="Yu Z."/>
            <person name="Zhu L."/>
            <person name="Hu X."/>
            <person name="Shank E.B."/>
            <person name="Swiecicka I."/>
            <person name="Hansen B.M."/>
            <person name="Andrup L."/>
            <person name="Walker B."/>
            <person name="Young S.K."/>
            <person name="Zeng Q."/>
            <person name="Gargeya S."/>
            <person name="Fitzgerald M."/>
            <person name="Haas B."/>
            <person name="Abouelleil A."/>
            <person name="Alvarado L."/>
            <person name="Arachchi H.M."/>
            <person name="Berlin A.M."/>
            <person name="Chapman S.B."/>
            <person name="Dewar J."/>
            <person name="Goldberg J."/>
            <person name="Griggs A."/>
            <person name="Gujja S."/>
            <person name="Hansen M."/>
            <person name="Howarth C."/>
            <person name="Imamovic A."/>
            <person name="Larimer J."/>
            <person name="McCowan C."/>
            <person name="Murphy C."/>
            <person name="Neiman D."/>
            <person name="Pearson M."/>
            <person name="Priest M."/>
            <person name="Roberts A."/>
            <person name="Saif S."/>
            <person name="Shea T."/>
            <person name="Sisk P."/>
            <person name="Sykes S."/>
            <person name="Wortman J."/>
            <person name="Nusbaum C."/>
            <person name="Birren B."/>
        </authorList>
    </citation>
    <scope>NUCLEOTIDE SEQUENCE [LARGE SCALE GENOMIC DNA]</scope>
    <source>
        <strain evidence="2 3">VD118</strain>
    </source>
</reference>
<accession>R8QK36</accession>
<evidence type="ECO:0000259" key="1">
    <source>
        <dbReference type="Pfam" id="PF12323"/>
    </source>
</evidence>
<gene>
    <name evidence="2" type="ORF">IIQ_00806</name>
</gene>
<organism evidence="2 3">
    <name type="scientific">Bacillus cereus VD118</name>
    <dbReference type="NCBI Taxonomy" id="1053231"/>
    <lineage>
        <taxon>Bacteria</taxon>
        <taxon>Bacillati</taxon>
        <taxon>Bacillota</taxon>
        <taxon>Bacilli</taxon>
        <taxon>Bacillales</taxon>
        <taxon>Bacillaceae</taxon>
        <taxon>Bacillus</taxon>
        <taxon>Bacillus cereus group</taxon>
    </lineage>
</organism>
<dbReference type="RefSeq" id="WP_016104511.1">
    <property type="nucleotide sequence ID" value="NZ_KB976798.1"/>
</dbReference>
<dbReference type="Proteomes" id="UP000014019">
    <property type="component" value="Unassembled WGS sequence"/>
</dbReference>
<sequence>MILAKKVRLIPTPEQEKVLRNHAGAARFAYNYCKRMSDRYYKLFGKSVSQLALQKRFTKIKKRKRYEWLKDINAQVPKQASKDFDKARKNSF</sequence>
<feature type="domain" description="Transposase putative helix-turn-helix" evidence="1">
    <location>
        <begin position="1"/>
        <end position="45"/>
    </location>
</feature>
<dbReference type="Pfam" id="PF12323">
    <property type="entry name" value="HTH_OrfB_IS605"/>
    <property type="match status" value="1"/>
</dbReference>
<proteinExistence type="predicted"/>
<dbReference type="HOGENOM" id="CLU_032903_4_6_9"/>
<protein>
    <recommendedName>
        <fullName evidence="1">Transposase putative helix-turn-helix domain-containing protein</fullName>
    </recommendedName>
</protein>
<dbReference type="InterPro" id="IPR021027">
    <property type="entry name" value="Transposase_put_HTH"/>
</dbReference>